<dbReference type="PROSITE" id="PS50109">
    <property type="entry name" value="HIS_KIN"/>
    <property type="match status" value="1"/>
</dbReference>
<dbReference type="PROSITE" id="PS50885">
    <property type="entry name" value="HAMP"/>
    <property type="match status" value="1"/>
</dbReference>
<evidence type="ECO:0000256" key="7">
    <source>
        <dbReference type="ARBA" id="ARBA00022777"/>
    </source>
</evidence>
<dbReference type="Gene3D" id="6.10.340.10">
    <property type="match status" value="1"/>
</dbReference>
<protein>
    <recommendedName>
        <fullName evidence="3">histidine kinase</fullName>
        <ecNumber evidence="3">2.7.13.3</ecNumber>
    </recommendedName>
</protein>
<reference evidence="13" key="2">
    <citation type="submission" date="2020-09" db="EMBL/GenBank/DDBJ databases">
        <authorList>
            <person name="Sun Q."/>
            <person name="Zhou Y."/>
        </authorList>
    </citation>
    <scope>NUCLEOTIDE SEQUENCE</scope>
    <source>
        <strain evidence="13">CGMCC 1.15085</strain>
    </source>
</reference>
<dbReference type="InterPro" id="IPR003594">
    <property type="entry name" value="HATPase_dom"/>
</dbReference>
<dbReference type="InterPro" id="IPR003661">
    <property type="entry name" value="HisK_dim/P_dom"/>
</dbReference>
<dbReference type="CDD" id="cd06225">
    <property type="entry name" value="HAMP"/>
    <property type="match status" value="1"/>
</dbReference>
<reference evidence="13" key="1">
    <citation type="journal article" date="2014" name="Int. J. Syst. Evol. Microbiol.">
        <title>Complete genome sequence of Corynebacterium casei LMG S-19264T (=DSM 44701T), isolated from a smear-ripened cheese.</title>
        <authorList>
            <consortium name="US DOE Joint Genome Institute (JGI-PGF)"/>
            <person name="Walter F."/>
            <person name="Albersmeier A."/>
            <person name="Kalinowski J."/>
            <person name="Ruckert C."/>
        </authorList>
    </citation>
    <scope>NUCLEOTIDE SEQUENCE</scope>
    <source>
        <strain evidence="13">CGMCC 1.15085</strain>
    </source>
</reference>
<dbReference type="GO" id="GO:0000155">
    <property type="term" value="F:phosphorelay sensor kinase activity"/>
    <property type="evidence" value="ECO:0007669"/>
    <property type="project" value="InterPro"/>
</dbReference>
<dbReference type="InterPro" id="IPR003660">
    <property type="entry name" value="HAMP_dom"/>
</dbReference>
<keyword evidence="7" id="KW-0418">Kinase</keyword>
<dbReference type="EC" id="2.7.13.3" evidence="3"/>
<dbReference type="EMBL" id="BMHI01000004">
    <property type="protein sequence ID" value="GGB36129.1"/>
    <property type="molecule type" value="Genomic_DNA"/>
</dbReference>
<feature type="domain" description="HAMP" evidence="12">
    <location>
        <begin position="174"/>
        <end position="226"/>
    </location>
</feature>
<comment type="subcellular location">
    <subcellularLocation>
        <location evidence="2">Cell membrane</location>
    </subcellularLocation>
</comment>
<dbReference type="PANTHER" id="PTHR43547">
    <property type="entry name" value="TWO-COMPONENT HISTIDINE KINASE"/>
    <property type="match status" value="1"/>
</dbReference>
<proteinExistence type="predicted"/>
<dbReference type="GO" id="GO:0005886">
    <property type="term" value="C:plasma membrane"/>
    <property type="evidence" value="ECO:0007669"/>
    <property type="project" value="UniProtKB-SubCell"/>
</dbReference>
<dbReference type="SUPFAM" id="SSF55874">
    <property type="entry name" value="ATPase domain of HSP90 chaperone/DNA topoisomerase II/histidine kinase"/>
    <property type="match status" value="1"/>
</dbReference>
<dbReference type="AlphaFoldDB" id="A0A916WVM1"/>
<dbReference type="PANTHER" id="PTHR43547:SF2">
    <property type="entry name" value="HYBRID SIGNAL TRANSDUCTION HISTIDINE KINASE C"/>
    <property type="match status" value="1"/>
</dbReference>
<sequence>MGIRGRAVLASVVIVLLVAGGTAVAVVTTVGSWVYSVARSQAQDQFLQEAKQIQQDRPFGPGRIIASPDMTIVVDGHITRLGSAKSADLTQDVRSANHTDLQVLRRTRGPYRILFGTQVTVNGPPGSDGVKVQLYSVRPLLGVHDKIVSVIKVVGICLAAGVLLGAAVAAWLSRYIVRPLRRIDDAAGRASDGDSTVRLQPQGTPELERLVESFNGLMDTHEHSLQQSRRFAADVSHELRTPLAALLPAGEVLQEESGEMSPDAREAAGLLNTEIQNLARLVEDLIEISRHDSRQAILALSDTDLVALTYDVLDHRGWRETVTVRSNRPEVVATIDRRRIELVIANLVGNAVTHGRPPITVELTAASDGVLLTVTNAGEQIPPEVQERLFDRFYKVATARTRTQGSGLGLALTLENVRAHHGTIEVRSDDSATTFRVELPWSAPTERD</sequence>
<evidence type="ECO:0000256" key="3">
    <source>
        <dbReference type="ARBA" id="ARBA00012438"/>
    </source>
</evidence>
<dbReference type="Pfam" id="PF02518">
    <property type="entry name" value="HATPase_c"/>
    <property type="match status" value="1"/>
</dbReference>
<dbReference type="Gene3D" id="1.10.287.130">
    <property type="match status" value="1"/>
</dbReference>
<feature type="transmembrane region" description="Helical" evidence="10">
    <location>
        <begin position="147"/>
        <end position="172"/>
    </location>
</feature>
<comment type="caution">
    <text evidence="13">The sequence shown here is derived from an EMBL/GenBank/DDBJ whole genome shotgun (WGS) entry which is preliminary data.</text>
</comment>
<accession>A0A916WVM1</accession>
<evidence type="ECO:0000259" key="11">
    <source>
        <dbReference type="PROSITE" id="PS50109"/>
    </source>
</evidence>
<dbReference type="InterPro" id="IPR036097">
    <property type="entry name" value="HisK_dim/P_sf"/>
</dbReference>
<comment type="catalytic activity">
    <reaction evidence="1">
        <text>ATP + protein L-histidine = ADP + protein N-phospho-L-histidine.</text>
        <dbReference type="EC" id="2.7.13.3"/>
    </reaction>
</comment>
<dbReference type="RefSeq" id="WP_188837689.1">
    <property type="nucleotide sequence ID" value="NZ_BMHI01000004.1"/>
</dbReference>
<gene>
    <name evidence="13" type="ORF">GCM10011492_28570</name>
</gene>
<dbReference type="SMART" id="SM00304">
    <property type="entry name" value="HAMP"/>
    <property type="match status" value="1"/>
</dbReference>
<evidence type="ECO:0000256" key="9">
    <source>
        <dbReference type="ARBA" id="ARBA00023012"/>
    </source>
</evidence>
<evidence type="ECO:0000259" key="12">
    <source>
        <dbReference type="PROSITE" id="PS50885"/>
    </source>
</evidence>
<dbReference type="Pfam" id="PF00672">
    <property type="entry name" value="HAMP"/>
    <property type="match status" value="1"/>
</dbReference>
<evidence type="ECO:0000256" key="4">
    <source>
        <dbReference type="ARBA" id="ARBA00022553"/>
    </source>
</evidence>
<dbReference type="Proteomes" id="UP000636793">
    <property type="component" value="Unassembled WGS sequence"/>
</dbReference>
<keyword evidence="5" id="KW-0808">Transferase</keyword>
<dbReference type="InterPro" id="IPR036890">
    <property type="entry name" value="HATPase_C_sf"/>
</dbReference>
<evidence type="ECO:0000256" key="6">
    <source>
        <dbReference type="ARBA" id="ARBA00022692"/>
    </source>
</evidence>
<evidence type="ECO:0000256" key="10">
    <source>
        <dbReference type="SAM" id="Phobius"/>
    </source>
</evidence>
<keyword evidence="4" id="KW-0597">Phosphoprotein</keyword>
<keyword evidence="6 10" id="KW-0812">Transmembrane</keyword>
<dbReference type="CDD" id="cd00082">
    <property type="entry name" value="HisKA"/>
    <property type="match status" value="1"/>
</dbReference>
<dbReference type="SMART" id="SM00388">
    <property type="entry name" value="HisKA"/>
    <property type="match status" value="1"/>
</dbReference>
<dbReference type="Pfam" id="PF00512">
    <property type="entry name" value="HisKA"/>
    <property type="match status" value="1"/>
</dbReference>
<evidence type="ECO:0000256" key="2">
    <source>
        <dbReference type="ARBA" id="ARBA00004236"/>
    </source>
</evidence>
<organism evidence="13 14">
    <name type="scientific">Flexivirga endophytica</name>
    <dbReference type="NCBI Taxonomy" id="1849103"/>
    <lineage>
        <taxon>Bacteria</taxon>
        <taxon>Bacillati</taxon>
        <taxon>Actinomycetota</taxon>
        <taxon>Actinomycetes</taxon>
        <taxon>Micrococcales</taxon>
        <taxon>Dermacoccaceae</taxon>
        <taxon>Flexivirga</taxon>
    </lineage>
</organism>
<dbReference type="SUPFAM" id="SSF47384">
    <property type="entry name" value="Homodimeric domain of signal transducing histidine kinase"/>
    <property type="match status" value="1"/>
</dbReference>
<keyword evidence="14" id="KW-1185">Reference proteome</keyword>
<dbReference type="InterPro" id="IPR005467">
    <property type="entry name" value="His_kinase_dom"/>
</dbReference>
<evidence type="ECO:0000313" key="13">
    <source>
        <dbReference type="EMBL" id="GGB36129.1"/>
    </source>
</evidence>
<dbReference type="PRINTS" id="PR00344">
    <property type="entry name" value="BCTRLSENSOR"/>
</dbReference>
<evidence type="ECO:0000256" key="8">
    <source>
        <dbReference type="ARBA" id="ARBA00022989"/>
    </source>
</evidence>
<dbReference type="SMART" id="SM00387">
    <property type="entry name" value="HATPase_c"/>
    <property type="match status" value="1"/>
</dbReference>
<keyword evidence="9" id="KW-0902">Two-component regulatory system</keyword>
<keyword evidence="10" id="KW-0472">Membrane</keyword>
<evidence type="ECO:0000256" key="5">
    <source>
        <dbReference type="ARBA" id="ARBA00022679"/>
    </source>
</evidence>
<keyword evidence="8 10" id="KW-1133">Transmembrane helix</keyword>
<dbReference type="SUPFAM" id="SSF158472">
    <property type="entry name" value="HAMP domain-like"/>
    <property type="match status" value="1"/>
</dbReference>
<evidence type="ECO:0000256" key="1">
    <source>
        <dbReference type="ARBA" id="ARBA00000085"/>
    </source>
</evidence>
<name>A0A916WVM1_9MICO</name>
<evidence type="ECO:0000313" key="14">
    <source>
        <dbReference type="Proteomes" id="UP000636793"/>
    </source>
</evidence>
<dbReference type="Gene3D" id="3.30.565.10">
    <property type="entry name" value="Histidine kinase-like ATPase, C-terminal domain"/>
    <property type="match status" value="1"/>
</dbReference>
<feature type="domain" description="Histidine kinase" evidence="11">
    <location>
        <begin position="234"/>
        <end position="443"/>
    </location>
</feature>
<dbReference type="InterPro" id="IPR004358">
    <property type="entry name" value="Sig_transdc_His_kin-like_C"/>
</dbReference>